<feature type="chain" id="PRO_5047165196" description="Lysozyme inhibitor LprI N-terminal domain-containing protein" evidence="1">
    <location>
        <begin position="32"/>
        <end position="273"/>
    </location>
</feature>
<evidence type="ECO:0000313" key="3">
    <source>
        <dbReference type="Proteomes" id="UP001161409"/>
    </source>
</evidence>
<protein>
    <recommendedName>
        <fullName evidence="4">Lysozyme inhibitor LprI N-terminal domain-containing protein</fullName>
    </recommendedName>
</protein>
<proteinExistence type="predicted"/>
<accession>A0ABQ5U6I3</accession>
<evidence type="ECO:0008006" key="4">
    <source>
        <dbReference type="Google" id="ProtNLM"/>
    </source>
</evidence>
<evidence type="ECO:0000313" key="2">
    <source>
        <dbReference type="EMBL" id="GLQ07529.1"/>
    </source>
</evidence>
<reference evidence="2" key="1">
    <citation type="journal article" date="2014" name="Int. J. Syst. Evol. Microbiol.">
        <title>Complete genome of a new Firmicutes species belonging to the dominant human colonic microbiota ('Ruminococcus bicirculans') reveals two chromosomes and a selective capacity to utilize plant glucans.</title>
        <authorList>
            <consortium name="NISC Comparative Sequencing Program"/>
            <person name="Wegmann U."/>
            <person name="Louis P."/>
            <person name="Goesmann A."/>
            <person name="Henrissat B."/>
            <person name="Duncan S.H."/>
            <person name="Flint H.J."/>
        </authorList>
    </citation>
    <scope>NUCLEOTIDE SEQUENCE</scope>
    <source>
        <strain evidence="2">NBRC 103408</strain>
    </source>
</reference>
<comment type="caution">
    <text evidence="2">The sequence shown here is derived from an EMBL/GenBank/DDBJ whole genome shotgun (WGS) entry which is preliminary data.</text>
</comment>
<keyword evidence="3" id="KW-1185">Reference proteome</keyword>
<feature type="signal peptide" evidence="1">
    <location>
        <begin position="1"/>
        <end position="31"/>
    </location>
</feature>
<gene>
    <name evidence="2" type="ORF">GCM10007924_27500</name>
</gene>
<keyword evidence="1" id="KW-0732">Signal</keyword>
<dbReference type="Proteomes" id="UP001161409">
    <property type="component" value="Unassembled WGS sequence"/>
</dbReference>
<reference evidence="2" key="2">
    <citation type="submission" date="2023-01" db="EMBL/GenBank/DDBJ databases">
        <title>Draft genome sequence of Sneathiella chinensis strain NBRC 103408.</title>
        <authorList>
            <person name="Sun Q."/>
            <person name="Mori K."/>
        </authorList>
    </citation>
    <scope>NUCLEOTIDE SEQUENCE</scope>
    <source>
        <strain evidence="2">NBRC 103408</strain>
    </source>
</reference>
<sequence>MITFSSQAMCKRALLAGFALPLMLFAAPAGAAPQILAVASADLPVSLSCEKGECSAELTAICLQEHRASPHAGQEYYVHDNQKLALSLVRPDGDRIDLSNLPLTIRAARGHNAVQVSLAETRLRGLGDGTLMVTVPEGISLIPVPIANDAKPQTEADILLATGPLRSVATRLVDRDQGRANAARLVNQAINALPGKGRASPSERETALAFFSGQADQSRYPDQATTLARDTVRQCFEETVVGFRSFRQCLGSSHDQLIGKLNTRYWRSLNAGS</sequence>
<organism evidence="2 3">
    <name type="scientific">Sneathiella chinensis</name>
    <dbReference type="NCBI Taxonomy" id="349750"/>
    <lineage>
        <taxon>Bacteria</taxon>
        <taxon>Pseudomonadati</taxon>
        <taxon>Pseudomonadota</taxon>
        <taxon>Alphaproteobacteria</taxon>
        <taxon>Sneathiellales</taxon>
        <taxon>Sneathiellaceae</taxon>
        <taxon>Sneathiella</taxon>
    </lineage>
</organism>
<name>A0ABQ5U6I3_9PROT</name>
<evidence type="ECO:0000256" key="1">
    <source>
        <dbReference type="SAM" id="SignalP"/>
    </source>
</evidence>
<dbReference type="EMBL" id="BSNF01000008">
    <property type="protein sequence ID" value="GLQ07529.1"/>
    <property type="molecule type" value="Genomic_DNA"/>
</dbReference>
<dbReference type="RefSeq" id="WP_169561596.1">
    <property type="nucleotide sequence ID" value="NZ_BSNF01000008.1"/>
</dbReference>